<protein>
    <submittedName>
        <fullName evidence="1">Uncharacterized protein</fullName>
    </submittedName>
</protein>
<dbReference type="AlphaFoldDB" id="K1PV93"/>
<dbReference type="EMBL" id="JH818454">
    <property type="protein sequence ID" value="EKC20205.1"/>
    <property type="molecule type" value="Genomic_DNA"/>
</dbReference>
<sequence>MAQGPPLPHRSDSLPDYQLTPPIPPKPQFASEPQSDKKTGILKKMATMDQLNMEISVNQEIEWENANDISQCRAGAGLAFCFCPSAKLQPTQQSAACQLQCY</sequence>
<dbReference type="InParanoid" id="K1PV93"/>
<gene>
    <name evidence="1" type="ORF">CGI_10006509</name>
</gene>
<reference evidence="1" key="1">
    <citation type="journal article" date="2012" name="Nature">
        <title>The oyster genome reveals stress adaptation and complexity of shell formation.</title>
        <authorList>
            <person name="Zhang G."/>
            <person name="Fang X."/>
            <person name="Guo X."/>
            <person name="Li L."/>
            <person name="Luo R."/>
            <person name="Xu F."/>
            <person name="Yang P."/>
            <person name="Zhang L."/>
            <person name="Wang X."/>
            <person name="Qi H."/>
            <person name="Xiong Z."/>
            <person name="Que H."/>
            <person name="Xie Y."/>
            <person name="Holland P.W."/>
            <person name="Paps J."/>
            <person name="Zhu Y."/>
            <person name="Wu F."/>
            <person name="Chen Y."/>
            <person name="Wang J."/>
            <person name="Peng C."/>
            <person name="Meng J."/>
            <person name="Yang L."/>
            <person name="Liu J."/>
            <person name="Wen B."/>
            <person name="Zhang N."/>
            <person name="Huang Z."/>
            <person name="Zhu Q."/>
            <person name="Feng Y."/>
            <person name="Mount A."/>
            <person name="Hedgecock D."/>
            <person name="Xu Z."/>
            <person name="Liu Y."/>
            <person name="Domazet-Loso T."/>
            <person name="Du Y."/>
            <person name="Sun X."/>
            <person name="Zhang S."/>
            <person name="Liu B."/>
            <person name="Cheng P."/>
            <person name="Jiang X."/>
            <person name="Li J."/>
            <person name="Fan D."/>
            <person name="Wang W."/>
            <person name="Fu W."/>
            <person name="Wang T."/>
            <person name="Wang B."/>
            <person name="Zhang J."/>
            <person name="Peng Z."/>
            <person name="Li Y."/>
            <person name="Li N."/>
            <person name="Wang J."/>
            <person name="Chen M."/>
            <person name="He Y."/>
            <person name="Tan F."/>
            <person name="Song X."/>
            <person name="Zheng Q."/>
            <person name="Huang R."/>
            <person name="Yang H."/>
            <person name="Du X."/>
            <person name="Chen L."/>
            <person name="Yang M."/>
            <person name="Gaffney P.M."/>
            <person name="Wang S."/>
            <person name="Luo L."/>
            <person name="She Z."/>
            <person name="Ming Y."/>
            <person name="Huang W."/>
            <person name="Zhang S."/>
            <person name="Huang B."/>
            <person name="Zhang Y."/>
            <person name="Qu T."/>
            <person name="Ni P."/>
            <person name="Miao G."/>
            <person name="Wang J."/>
            <person name="Wang Q."/>
            <person name="Steinberg C.E."/>
            <person name="Wang H."/>
            <person name="Li N."/>
            <person name="Qian L."/>
            <person name="Zhang G."/>
            <person name="Li Y."/>
            <person name="Yang H."/>
            <person name="Liu X."/>
            <person name="Wang J."/>
            <person name="Yin Y."/>
            <person name="Wang J."/>
        </authorList>
    </citation>
    <scope>NUCLEOTIDE SEQUENCE [LARGE SCALE GENOMIC DNA]</scope>
    <source>
        <strain evidence="1">05x7-T-G4-1.051#20</strain>
    </source>
</reference>
<proteinExistence type="predicted"/>
<accession>K1PV93</accession>
<evidence type="ECO:0000313" key="1">
    <source>
        <dbReference type="EMBL" id="EKC20205.1"/>
    </source>
</evidence>
<organism evidence="1">
    <name type="scientific">Magallana gigas</name>
    <name type="common">Pacific oyster</name>
    <name type="synonym">Crassostrea gigas</name>
    <dbReference type="NCBI Taxonomy" id="29159"/>
    <lineage>
        <taxon>Eukaryota</taxon>
        <taxon>Metazoa</taxon>
        <taxon>Spiralia</taxon>
        <taxon>Lophotrochozoa</taxon>
        <taxon>Mollusca</taxon>
        <taxon>Bivalvia</taxon>
        <taxon>Autobranchia</taxon>
        <taxon>Pteriomorphia</taxon>
        <taxon>Ostreida</taxon>
        <taxon>Ostreoidea</taxon>
        <taxon>Ostreidae</taxon>
        <taxon>Magallana</taxon>
    </lineage>
</organism>
<name>K1PV93_MAGGI</name>
<dbReference type="HOGENOM" id="CLU_2280124_0_0_1"/>